<dbReference type="SUPFAM" id="SSF53474">
    <property type="entry name" value="alpha/beta-Hydrolases"/>
    <property type="match status" value="1"/>
</dbReference>
<dbReference type="Pfam" id="PF12697">
    <property type="entry name" value="Abhydrolase_6"/>
    <property type="match status" value="1"/>
</dbReference>
<protein>
    <submittedName>
        <fullName evidence="2">Alpha/Beta hydrolase protein</fullName>
    </submittedName>
</protein>
<evidence type="ECO:0000313" key="2">
    <source>
        <dbReference type="EMBL" id="KAH7165194.1"/>
    </source>
</evidence>
<feature type="non-terminal residue" evidence="2">
    <location>
        <position position="333"/>
    </location>
</feature>
<keyword evidence="3" id="KW-1185">Reference proteome</keyword>
<accession>A0A9P9FL07</accession>
<dbReference type="PANTHER" id="PTHR43689:SF8">
    <property type="entry name" value="ALPHA_BETA-HYDROLASES SUPERFAMILY PROTEIN"/>
    <property type="match status" value="1"/>
</dbReference>
<keyword evidence="2" id="KW-0378">Hydrolase</keyword>
<dbReference type="EMBL" id="JAGMUV010000003">
    <property type="protein sequence ID" value="KAH7165194.1"/>
    <property type="molecule type" value="Genomic_DNA"/>
</dbReference>
<evidence type="ECO:0000313" key="3">
    <source>
        <dbReference type="Proteomes" id="UP000738349"/>
    </source>
</evidence>
<dbReference type="Proteomes" id="UP000738349">
    <property type="component" value="Unassembled WGS sequence"/>
</dbReference>
<proteinExistence type="predicted"/>
<dbReference type="InterPro" id="IPR000073">
    <property type="entry name" value="AB_hydrolase_1"/>
</dbReference>
<evidence type="ECO:0000259" key="1">
    <source>
        <dbReference type="Pfam" id="PF12697"/>
    </source>
</evidence>
<dbReference type="PRINTS" id="PR00111">
    <property type="entry name" value="ABHYDROLASE"/>
</dbReference>
<dbReference type="OrthoDB" id="190201at2759"/>
<reference evidence="2" key="1">
    <citation type="journal article" date="2021" name="Nat. Commun.">
        <title>Genetic determinants of endophytism in the Arabidopsis root mycobiome.</title>
        <authorList>
            <person name="Mesny F."/>
            <person name="Miyauchi S."/>
            <person name="Thiergart T."/>
            <person name="Pickel B."/>
            <person name="Atanasova L."/>
            <person name="Karlsson M."/>
            <person name="Huettel B."/>
            <person name="Barry K.W."/>
            <person name="Haridas S."/>
            <person name="Chen C."/>
            <person name="Bauer D."/>
            <person name="Andreopoulos W."/>
            <person name="Pangilinan J."/>
            <person name="LaButti K."/>
            <person name="Riley R."/>
            <person name="Lipzen A."/>
            <person name="Clum A."/>
            <person name="Drula E."/>
            <person name="Henrissat B."/>
            <person name="Kohler A."/>
            <person name="Grigoriev I.V."/>
            <person name="Martin F.M."/>
            <person name="Hacquard S."/>
        </authorList>
    </citation>
    <scope>NUCLEOTIDE SEQUENCE</scope>
    <source>
        <strain evidence="2">MPI-CAGE-AT-0147</strain>
    </source>
</reference>
<sequence>TSVFNRLALLSTKKLTSVDVSGDYNLTVRFCEPEVRIFPQNEEVQILVSGLSYDRTYWSALDTLGQDSVLYSWTSYASRRGYATLSIDRLGMGSSSHPDPLNVVQVPLQAAIFDKIAKKLRTGKIGGRCFRKVHFVGHSLGSIIGNYVAASFPKTIDSLVLTGYGREIELGGAALMQPIPAARFAALSLPTSSPQYAALSGLANGYLVTSSKSGRGQALYGVAGTYDKSVLDVDWAQMTTFTVGELLTMSPVVARKFTRPVLVVTGEQDTVFCFDNSTGGGACGQGPTTLPARATELFPRASNFSYFIPANLGHDVNLHYRAAVVFEHTHDWL</sequence>
<comment type="caution">
    <text evidence="2">The sequence shown here is derived from an EMBL/GenBank/DDBJ whole genome shotgun (WGS) entry which is preliminary data.</text>
</comment>
<organism evidence="2 3">
    <name type="scientific">Dactylonectria macrodidyma</name>
    <dbReference type="NCBI Taxonomy" id="307937"/>
    <lineage>
        <taxon>Eukaryota</taxon>
        <taxon>Fungi</taxon>
        <taxon>Dikarya</taxon>
        <taxon>Ascomycota</taxon>
        <taxon>Pezizomycotina</taxon>
        <taxon>Sordariomycetes</taxon>
        <taxon>Hypocreomycetidae</taxon>
        <taxon>Hypocreales</taxon>
        <taxon>Nectriaceae</taxon>
        <taxon>Dactylonectria</taxon>
    </lineage>
</organism>
<feature type="domain" description="AB hydrolase-1" evidence="1">
    <location>
        <begin position="46"/>
        <end position="324"/>
    </location>
</feature>
<feature type="non-terminal residue" evidence="2">
    <location>
        <position position="1"/>
    </location>
</feature>
<dbReference type="PANTHER" id="PTHR43689">
    <property type="entry name" value="HYDROLASE"/>
    <property type="match status" value="1"/>
</dbReference>
<dbReference type="GO" id="GO:0016787">
    <property type="term" value="F:hydrolase activity"/>
    <property type="evidence" value="ECO:0007669"/>
    <property type="project" value="UniProtKB-KW"/>
</dbReference>
<dbReference type="AlphaFoldDB" id="A0A9P9FL07"/>
<gene>
    <name evidence="2" type="ORF">EDB81DRAFT_613702</name>
</gene>
<dbReference type="InterPro" id="IPR029058">
    <property type="entry name" value="AB_hydrolase_fold"/>
</dbReference>
<dbReference type="Gene3D" id="3.40.50.1820">
    <property type="entry name" value="alpha/beta hydrolase"/>
    <property type="match status" value="1"/>
</dbReference>
<name>A0A9P9FL07_9HYPO</name>